<feature type="transmembrane region" description="Helical" evidence="1">
    <location>
        <begin position="113"/>
        <end position="133"/>
    </location>
</feature>
<evidence type="ECO:0000313" key="2">
    <source>
        <dbReference type="EMBL" id="KAE8700683.1"/>
    </source>
</evidence>
<gene>
    <name evidence="2" type="ORF">F3Y22_tig00110556pilonHSYRG00570</name>
</gene>
<keyword evidence="1" id="KW-0472">Membrane</keyword>
<dbReference type="InterPro" id="IPR036259">
    <property type="entry name" value="MFS_trans_sf"/>
</dbReference>
<dbReference type="EMBL" id="VEPZ02001028">
    <property type="protein sequence ID" value="KAE8700683.1"/>
    <property type="molecule type" value="Genomic_DNA"/>
</dbReference>
<comment type="caution">
    <text evidence="2">The sequence shown here is derived from an EMBL/GenBank/DDBJ whole genome shotgun (WGS) entry which is preliminary data.</text>
</comment>
<evidence type="ECO:0000313" key="3">
    <source>
        <dbReference type="Proteomes" id="UP000436088"/>
    </source>
</evidence>
<dbReference type="PANTHER" id="PTHR11654">
    <property type="entry name" value="OLIGOPEPTIDE TRANSPORTER-RELATED"/>
    <property type="match status" value="1"/>
</dbReference>
<proteinExistence type="predicted"/>
<accession>A0A6A3A9T1</accession>
<keyword evidence="3" id="KW-1185">Reference proteome</keyword>
<name>A0A6A3A9T1_HIBSY</name>
<organism evidence="2 3">
    <name type="scientific">Hibiscus syriacus</name>
    <name type="common">Rose of Sharon</name>
    <dbReference type="NCBI Taxonomy" id="106335"/>
    <lineage>
        <taxon>Eukaryota</taxon>
        <taxon>Viridiplantae</taxon>
        <taxon>Streptophyta</taxon>
        <taxon>Embryophyta</taxon>
        <taxon>Tracheophyta</taxon>
        <taxon>Spermatophyta</taxon>
        <taxon>Magnoliopsida</taxon>
        <taxon>eudicotyledons</taxon>
        <taxon>Gunneridae</taxon>
        <taxon>Pentapetalae</taxon>
        <taxon>rosids</taxon>
        <taxon>malvids</taxon>
        <taxon>Malvales</taxon>
        <taxon>Malvaceae</taxon>
        <taxon>Malvoideae</taxon>
        <taxon>Hibiscus</taxon>
    </lineage>
</organism>
<dbReference type="Gene3D" id="1.20.1250.20">
    <property type="entry name" value="MFS general substrate transporter like domains"/>
    <property type="match status" value="1"/>
</dbReference>
<dbReference type="Proteomes" id="UP000436088">
    <property type="component" value="Unassembled WGS sequence"/>
</dbReference>
<protein>
    <submittedName>
        <fullName evidence="2">Uncharacterized protein</fullName>
    </submittedName>
</protein>
<dbReference type="AlphaFoldDB" id="A0A6A3A9T1"/>
<reference evidence="2" key="1">
    <citation type="submission" date="2019-09" db="EMBL/GenBank/DDBJ databases">
        <title>Draft genome information of white flower Hibiscus syriacus.</title>
        <authorList>
            <person name="Kim Y.-M."/>
        </authorList>
    </citation>
    <scope>NUCLEOTIDE SEQUENCE [LARGE SCALE GENOMIC DNA]</scope>
    <source>
        <strain evidence="2">YM2019G1</strain>
    </source>
</reference>
<sequence>MGLTAVVENIRLSKVFIVGHAKMPKAPVNMSMLRLLPQFYRDGYSFGVETLGQFGFYHREFPKTMSSIGNSSFFLSMAVANLLSTALFNIVNETTSRNEEPSWVADNLSKARFDYYCLPLGGFSLVNVLYYIVCIRS</sequence>
<keyword evidence="1" id="KW-0812">Transmembrane</keyword>
<feature type="transmembrane region" description="Helical" evidence="1">
    <location>
        <begin position="73"/>
        <end position="91"/>
    </location>
</feature>
<keyword evidence="1" id="KW-1133">Transmembrane helix</keyword>
<evidence type="ECO:0000256" key="1">
    <source>
        <dbReference type="SAM" id="Phobius"/>
    </source>
</evidence>